<dbReference type="EC" id="5.2.1.8" evidence="6"/>
<protein>
    <recommendedName>
        <fullName evidence="6">Peptidyl-prolyl cis-trans isomerase</fullName>
        <ecNumber evidence="6">5.2.1.8</ecNumber>
    </recommendedName>
</protein>
<evidence type="ECO:0000259" key="8">
    <source>
        <dbReference type="PROSITE" id="PS50059"/>
    </source>
</evidence>
<feature type="chain" id="PRO_5046367956" description="Peptidyl-prolyl cis-trans isomerase" evidence="7">
    <location>
        <begin position="28"/>
        <end position="171"/>
    </location>
</feature>
<comment type="similarity">
    <text evidence="2 6">Belongs to the FKBP-type PPIase family.</text>
</comment>
<evidence type="ECO:0000256" key="1">
    <source>
        <dbReference type="ARBA" id="ARBA00000971"/>
    </source>
</evidence>
<dbReference type="GO" id="GO:0003755">
    <property type="term" value="F:peptidyl-prolyl cis-trans isomerase activity"/>
    <property type="evidence" value="ECO:0007669"/>
    <property type="project" value="UniProtKB-EC"/>
</dbReference>
<evidence type="ECO:0000256" key="6">
    <source>
        <dbReference type="RuleBase" id="RU003915"/>
    </source>
</evidence>
<dbReference type="PROSITE" id="PS50059">
    <property type="entry name" value="FKBP_PPIASE"/>
    <property type="match status" value="1"/>
</dbReference>
<comment type="catalytic activity">
    <reaction evidence="1 5 6">
        <text>[protein]-peptidylproline (omega=180) = [protein]-peptidylproline (omega=0)</text>
        <dbReference type="Rhea" id="RHEA:16237"/>
        <dbReference type="Rhea" id="RHEA-COMP:10747"/>
        <dbReference type="Rhea" id="RHEA-COMP:10748"/>
        <dbReference type="ChEBI" id="CHEBI:83833"/>
        <dbReference type="ChEBI" id="CHEBI:83834"/>
        <dbReference type="EC" id="5.2.1.8"/>
    </reaction>
</comment>
<keyword evidence="10" id="KW-1185">Reference proteome</keyword>
<reference evidence="9 10" key="1">
    <citation type="submission" date="2022-03" db="EMBL/GenBank/DDBJ databases">
        <title>Hymenobactersp. isolated from the air.</title>
        <authorList>
            <person name="Won M."/>
            <person name="Kwon S.-W."/>
        </authorList>
    </citation>
    <scope>NUCLEOTIDE SEQUENCE [LARGE SCALE GENOMIC DNA]</scope>
    <source>
        <strain evidence="9 10">KACC 22596</strain>
    </source>
</reference>
<dbReference type="PANTHER" id="PTHR43811">
    <property type="entry name" value="FKBP-TYPE PEPTIDYL-PROLYL CIS-TRANS ISOMERASE FKPA"/>
    <property type="match status" value="1"/>
</dbReference>
<dbReference type="EMBL" id="CP094534">
    <property type="protein sequence ID" value="UOE35868.1"/>
    <property type="molecule type" value="Genomic_DNA"/>
</dbReference>
<dbReference type="RefSeq" id="WP_243518849.1">
    <property type="nucleotide sequence ID" value="NZ_CP094534.1"/>
</dbReference>
<keyword evidence="3 5" id="KW-0697">Rotamase</keyword>
<evidence type="ECO:0000313" key="9">
    <source>
        <dbReference type="EMBL" id="UOE35868.1"/>
    </source>
</evidence>
<dbReference type="PANTHER" id="PTHR43811:SF23">
    <property type="entry name" value="FKBP-TYPE 22 KDA PEPTIDYL-PROLYL CIS-TRANS ISOMERASE"/>
    <property type="match status" value="1"/>
</dbReference>
<dbReference type="Gene3D" id="3.10.50.40">
    <property type="match status" value="1"/>
</dbReference>
<accession>A0ABY4B9M7</accession>
<name>A0ABY4B9M7_9BACT</name>
<dbReference type="Proteomes" id="UP000831390">
    <property type="component" value="Chromosome"/>
</dbReference>
<evidence type="ECO:0000256" key="2">
    <source>
        <dbReference type="ARBA" id="ARBA00006577"/>
    </source>
</evidence>
<evidence type="ECO:0000313" key="10">
    <source>
        <dbReference type="Proteomes" id="UP000831390"/>
    </source>
</evidence>
<keyword evidence="4 5" id="KW-0413">Isomerase</keyword>
<dbReference type="InterPro" id="IPR001179">
    <property type="entry name" value="PPIase_FKBP_dom"/>
</dbReference>
<organism evidence="9 10">
    <name type="scientific">Hymenobacter monticola</name>
    <dbReference type="NCBI Taxonomy" id="1705399"/>
    <lineage>
        <taxon>Bacteria</taxon>
        <taxon>Pseudomonadati</taxon>
        <taxon>Bacteroidota</taxon>
        <taxon>Cytophagia</taxon>
        <taxon>Cytophagales</taxon>
        <taxon>Hymenobacteraceae</taxon>
        <taxon>Hymenobacter</taxon>
    </lineage>
</organism>
<evidence type="ECO:0000256" key="5">
    <source>
        <dbReference type="PROSITE-ProRule" id="PRU00277"/>
    </source>
</evidence>
<dbReference type="Pfam" id="PF00254">
    <property type="entry name" value="FKBP_C"/>
    <property type="match status" value="1"/>
</dbReference>
<keyword evidence="7" id="KW-0732">Signal</keyword>
<sequence length="171" mass="18384">MKRSGAFRYKGGVWGLALLLAATAAHAQAGAKPTVPTAPSAPVEGADTTRLVFQQTPSGVRYAFRERGTGALAVPGSRVAVRYTGFLPDGRIFDATQAWGSAFRFRVGRHETIAGWEELLPFVPAGSRVRVYIPAALAYGAKGVRHPDDDSRFLIAPNTDLTFELQVLSVR</sequence>
<gene>
    <name evidence="9" type="ORF">MTP16_09545</name>
</gene>
<evidence type="ECO:0000256" key="3">
    <source>
        <dbReference type="ARBA" id="ARBA00023110"/>
    </source>
</evidence>
<evidence type="ECO:0000256" key="4">
    <source>
        <dbReference type="ARBA" id="ARBA00023235"/>
    </source>
</evidence>
<proteinExistence type="inferred from homology"/>
<feature type="domain" description="PPIase FKBP-type" evidence="8">
    <location>
        <begin position="76"/>
        <end position="171"/>
    </location>
</feature>
<dbReference type="SUPFAM" id="SSF54534">
    <property type="entry name" value="FKBP-like"/>
    <property type="match status" value="1"/>
</dbReference>
<feature type="signal peptide" evidence="7">
    <location>
        <begin position="1"/>
        <end position="27"/>
    </location>
</feature>
<evidence type="ECO:0000256" key="7">
    <source>
        <dbReference type="SAM" id="SignalP"/>
    </source>
</evidence>
<dbReference type="InterPro" id="IPR046357">
    <property type="entry name" value="PPIase_dom_sf"/>
</dbReference>